<evidence type="ECO:0000313" key="1">
    <source>
        <dbReference type="EMBL" id="OCR25251.1"/>
    </source>
</evidence>
<accession>A0A1C7Z5Q3</accession>
<name>A0A1C7Z5Q3_PSESX</name>
<protein>
    <submittedName>
        <fullName evidence="1">Uncharacterized protein</fullName>
    </submittedName>
</protein>
<comment type="caution">
    <text evidence="1">The sequence shown here is derived from an EMBL/GenBank/DDBJ whole genome shotgun (WGS) entry which is preliminary data.</text>
</comment>
<dbReference type="Proteomes" id="UP000093104">
    <property type="component" value="Unassembled WGS sequence"/>
</dbReference>
<proteinExistence type="predicted"/>
<reference evidence="1 2" key="1">
    <citation type="submission" date="2015-07" db="EMBL/GenBank/DDBJ databases">
        <title>Draft genome sequence of a diazotrophic, plant growth-promoting rhizobacterium of the Pseudomonas syringae complex.</title>
        <authorList>
            <person name="Patten C.L."/>
            <person name="Jeong H."/>
        </authorList>
    </citation>
    <scope>NUCLEOTIDE SEQUENCE [LARGE SCALE GENOMIC DNA]</scope>
    <source>
        <strain evidence="1 2">GR12-2</strain>
    </source>
</reference>
<dbReference type="AlphaFoldDB" id="A0A1C7Z5Q3"/>
<organism evidence="1 2">
    <name type="scientific">Pseudomonas syringae</name>
    <dbReference type="NCBI Taxonomy" id="317"/>
    <lineage>
        <taxon>Bacteria</taxon>
        <taxon>Pseudomonadati</taxon>
        <taxon>Pseudomonadota</taxon>
        <taxon>Gammaproteobacteria</taxon>
        <taxon>Pseudomonadales</taxon>
        <taxon>Pseudomonadaceae</taxon>
        <taxon>Pseudomonas</taxon>
    </lineage>
</organism>
<sequence length="216" mass="24183">MSTLPTASDRQSAVRLLACIDAASTQVMDSSWGEDVVATLRAQSRLQALDFWMRNPDYLANELLNEFEVTGDPNSIKLAQQILDSREPDLRRLPMVRFLFGAFEPLDNALSILRAAEFIRIKRQGTPGNIQEHIYLLTTKGRDAIKALSAMAEELAWYRDRATVVARVAADTGGKALKDRQYLQAEYANTELKHVIAPITERVRIRLDVLLQGNAA</sequence>
<dbReference type="PATRIC" id="fig|317.243.peg.1127"/>
<gene>
    <name evidence="1" type="ORF">AFK24_09270</name>
</gene>
<evidence type="ECO:0000313" key="2">
    <source>
        <dbReference type="Proteomes" id="UP000093104"/>
    </source>
</evidence>
<dbReference type="EMBL" id="LGSI01000035">
    <property type="protein sequence ID" value="OCR25251.1"/>
    <property type="molecule type" value="Genomic_DNA"/>
</dbReference>
<dbReference type="OrthoDB" id="3637315at2"/>